<keyword evidence="3" id="KW-1185">Reference proteome</keyword>
<name>A0A238KHQ9_9RHOB</name>
<evidence type="ECO:0000313" key="2">
    <source>
        <dbReference type="EMBL" id="SMX42343.1"/>
    </source>
</evidence>
<feature type="transmembrane region" description="Helical" evidence="1">
    <location>
        <begin position="6"/>
        <end position="23"/>
    </location>
</feature>
<evidence type="ECO:0000256" key="1">
    <source>
        <dbReference type="SAM" id="Phobius"/>
    </source>
</evidence>
<gene>
    <name evidence="2" type="ORF">OCA8868_02708</name>
</gene>
<dbReference type="EMBL" id="FXYD01000004">
    <property type="protein sequence ID" value="SMX42343.1"/>
    <property type="molecule type" value="Genomic_DNA"/>
</dbReference>
<accession>A0A238KHQ9</accession>
<evidence type="ECO:0008006" key="4">
    <source>
        <dbReference type="Google" id="ProtNLM"/>
    </source>
</evidence>
<keyword evidence="1" id="KW-1133">Transmembrane helix</keyword>
<dbReference type="AlphaFoldDB" id="A0A238KHQ9"/>
<dbReference type="RefSeq" id="WP_093997072.1">
    <property type="nucleotide sequence ID" value="NZ_FXYD01000004.1"/>
</dbReference>
<keyword evidence="1" id="KW-0812">Transmembrane</keyword>
<protein>
    <recommendedName>
        <fullName evidence="4">NfeD-like C-terminal domain-containing protein</fullName>
    </recommendedName>
</protein>
<reference evidence="3" key="1">
    <citation type="submission" date="2017-05" db="EMBL/GenBank/DDBJ databases">
        <authorList>
            <person name="Rodrigo-Torres L."/>
            <person name="Arahal R. D."/>
            <person name="Lucena T."/>
        </authorList>
    </citation>
    <scope>NUCLEOTIDE SEQUENCE [LARGE SCALE GENOMIC DNA]</scope>
    <source>
        <strain evidence="3">CECT 8868</strain>
    </source>
</reference>
<evidence type="ECO:0000313" key="3">
    <source>
        <dbReference type="Proteomes" id="UP000203464"/>
    </source>
</evidence>
<sequence length="91" mass="10124">MSLFNEWWVWMGASLVLAILEVFAPGWVFLGFAVGAFFLGAMIALGIGTGLSLAWSLVIFAVLSLIAYVLMRQIFGVRRGQVKIWDRDIND</sequence>
<dbReference type="Proteomes" id="UP000203464">
    <property type="component" value="Unassembled WGS sequence"/>
</dbReference>
<organism evidence="2 3">
    <name type="scientific">Octadecabacter ascidiaceicola</name>
    <dbReference type="NCBI Taxonomy" id="1655543"/>
    <lineage>
        <taxon>Bacteria</taxon>
        <taxon>Pseudomonadati</taxon>
        <taxon>Pseudomonadota</taxon>
        <taxon>Alphaproteobacteria</taxon>
        <taxon>Rhodobacterales</taxon>
        <taxon>Roseobacteraceae</taxon>
        <taxon>Octadecabacter</taxon>
    </lineage>
</organism>
<dbReference type="OrthoDB" id="7745385at2"/>
<feature type="transmembrane region" description="Helical" evidence="1">
    <location>
        <begin position="53"/>
        <end position="71"/>
    </location>
</feature>
<proteinExistence type="predicted"/>
<keyword evidence="1" id="KW-0472">Membrane</keyword>